<dbReference type="CDD" id="cd07153">
    <property type="entry name" value="Fur_like"/>
    <property type="match status" value="1"/>
</dbReference>
<proteinExistence type="inferred from homology"/>
<keyword evidence="5" id="KW-0238">DNA-binding</keyword>
<evidence type="ECO:0000313" key="8">
    <source>
        <dbReference type="EMBL" id="MCR2043307.1"/>
    </source>
</evidence>
<gene>
    <name evidence="8" type="ORF">NSA23_04160</name>
</gene>
<comment type="caution">
    <text evidence="8">The sequence shown here is derived from an EMBL/GenBank/DDBJ whole genome shotgun (WGS) entry which is preliminary data.</text>
</comment>
<dbReference type="InterPro" id="IPR043135">
    <property type="entry name" value="Fur_C"/>
</dbReference>
<dbReference type="Pfam" id="PF01475">
    <property type="entry name" value="FUR"/>
    <property type="match status" value="1"/>
</dbReference>
<dbReference type="Gene3D" id="3.30.1490.190">
    <property type="match status" value="1"/>
</dbReference>
<feature type="binding site" evidence="7">
    <location>
        <position position="107"/>
    </location>
    <ligand>
        <name>Zn(2+)</name>
        <dbReference type="ChEBI" id="CHEBI:29105"/>
    </ligand>
</feature>
<evidence type="ECO:0000256" key="4">
    <source>
        <dbReference type="ARBA" id="ARBA00023015"/>
    </source>
</evidence>
<evidence type="ECO:0000256" key="2">
    <source>
        <dbReference type="ARBA" id="ARBA00022491"/>
    </source>
</evidence>
<dbReference type="GO" id="GO:0000976">
    <property type="term" value="F:transcription cis-regulatory region binding"/>
    <property type="evidence" value="ECO:0007669"/>
    <property type="project" value="TreeGrafter"/>
</dbReference>
<dbReference type="PANTHER" id="PTHR33202:SF8">
    <property type="entry name" value="PEROXIDE-RESPONSIVE REPRESSOR PERR"/>
    <property type="match status" value="1"/>
</dbReference>
<dbReference type="Proteomes" id="UP001142078">
    <property type="component" value="Unassembled WGS sequence"/>
</dbReference>
<sequence>MEKVRKYDYKDIESIKKLIEKNGCTFTYQRNEILKEFVENNDKHLNAKEIYDKLKYKKIGVSTIYRTLKLFTDLNILKEIKINDINYYELKIFIREPIHMHFQCKNCRVIEDIFDEKILLRYLEIKKILEKKYRYKIKDVDIIFYGLCNNCIEKFRKR</sequence>
<comment type="similarity">
    <text evidence="1">Belongs to the Fur family.</text>
</comment>
<dbReference type="InterPro" id="IPR036390">
    <property type="entry name" value="WH_DNA-bd_sf"/>
</dbReference>
<dbReference type="GO" id="GO:0045892">
    <property type="term" value="P:negative regulation of DNA-templated transcription"/>
    <property type="evidence" value="ECO:0007669"/>
    <property type="project" value="TreeGrafter"/>
</dbReference>
<feature type="binding site" evidence="7">
    <location>
        <position position="148"/>
    </location>
    <ligand>
        <name>Zn(2+)</name>
        <dbReference type="ChEBI" id="CHEBI:29105"/>
    </ligand>
</feature>
<dbReference type="AlphaFoldDB" id="A0A9X2S674"/>
<dbReference type="InterPro" id="IPR036388">
    <property type="entry name" value="WH-like_DNA-bd_sf"/>
</dbReference>
<dbReference type="PANTHER" id="PTHR33202">
    <property type="entry name" value="ZINC UPTAKE REGULATION PROTEIN"/>
    <property type="match status" value="1"/>
</dbReference>
<accession>A0A9X2S674</accession>
<comment type="cofactor">
    <cofactor evidence="7">
        <name>Zn(2+)</name>
        <dbReference type="ChEBI" id="CHEBI:29105"/>
    </cofactor>
    <text evidence="7">Binds 1 zinc ion per subunit.</text>
</comment>
<evidence type="ECO:0000256" key="5">
    <source>
        <dbReference type="ARBA" id="ARBA00023125"/>
    </source>
</evidence>
<keyword evidence="6" id="KW-0804">Transcription</keyword>
<dbReference type="RefSeq" id="WP_257490246.1">
    <property type="nucleotide sequence ID" value="NZ_JANJZL010000002.1"/>
</dbReference>
<name>A0A9X2S674_9FIRM</name>
<dbReference type="GO" id="GO:0008270">
    <property type="term" value="F:zinc ion binding"/>
    <property type="evidence" value="ECO:0007669"/>
    <property type="project" value="TreeGrafter"/>
</dbReference>
<evidence type="ECO:0000256" key="7">
    <source>
        <dbReference type="PIRSR" id="PIRSR602481-1"/>
    </source>
</evidence>
<keyword evidence="9" id="KW-1185">Reference proteome</keyword>
<evidence type="ECO:0000313" key="9">
    <source>
        <dbReference type="Proteomes" id="UP001142078"/>
    </source>
</evidence>
<dbReference type="InterPro" id="IPR002481">
    <property type="entry name" value="FUR"/>
</dbReference>
<feature type="binding site" evidence="7">
    <location>
        <position position="151"/>
    </location>
    <ligand>
        <name>Zn(2+)</name>
        <dbReference type="ChEBI" id="CHEBI:29105"/>
    </ligand>
</feature>
<feature type="binding site" evidence="7">
    <location>
        <position position="104"/>
    </location>
    <ligand>
        <name>Zn(2+)</name>
        <dbReference type="ChEBI" id="CHEBI:29105"/>
    </ligand>
</feature>
<evidence type="ECO:0000256" key="3">
    <source>
        <dbReference type="ARBA" id="ARBA00022833"/>
    </source>
</evidence>
<keyword evidence="2" id="KW-0678">Repressor</keyword>
<reference evidence="8" key="1">
    <citation type="submission" date="2022-07" db="EMBL/GenBank/DDBJ databases">
        <title>Enhanced cultured diversity of the mouse gut microbiota enables custom-made synthetic communities.</title>
        <authorList>
            <person name="Afrizal A."/>
        </authorList>
    </citation>
    <scope>NUCLEOTIDE SEQUENCE</scope>
    <source>
        <strain evidence="8">DSM 29482</strain>
    </source>
</reference>
<keyword evidence="4" id="KW-0805">Transcription regulation</keyword>
<dbReference type="GO" id="GO:0003700">
    <property type="term" value="F:DNA-binding transcription factor activity"/>
    <property type="evidence" value="ECO:0007669"/>
    <property type="project" value="InterPro"/>
</dbReference>
<dbReference type="EMBL" id="JANJZL010000002">
    <property type="protein sequence ID" value="MCR2043307.1"/>
    <property type="molecule type" value="Genomic_DNA"/>
</dbReference>
<protein>
    <submittedName>
        <fullName evidence="8">Transcriptional repressor</fullName>
    </submittedName>
</protein>
<organism evidence="8 9">
    <name type="scientific">Anaerosalibacter massiliensis</name>
    <dbReference type="NCBI Taxonomy" id="1347392"/>
    <lineage>
        <taxon>Bacteria</taxon>
        <taxon>Bacillati</taxon>
        <taxon>Bacillota</taxon>
        <taxon>Tissierellia</taxon>
        <taxon>Tissierellales</taxon>
        <taxon>Sporanaerobacteraceae</taxon>
        <taxon>Anaerosalibacter</taxon>
    </lineage>
</organism>
<evidence type="ECO:0000256" key="1">
    <source>
        <dbReference type="ARBA" id="ARBA00007957"/>
    </source>
</evidence>
<keyword evidence="7" id="KW-0479">Metal-binding</keyword>
<evidence type="ECO:0000256" key="6">
    <source>
        <dbReference type="ARBA" id="ARBA00023163"/>
    </source>
</evidence>
<keyword evidence="3 7" id="KW-0862">Zinc</keyword>
<dbReference type="SUPFAM" id="SSF46785">
    <property type="entry name" value="Winged helix' DNA-binding domain"/>
    <property type="match status" value="1"/>
</dbReference>
<dbReference type="GO" id="GO:1900376">
    <property type="term" value="P:regulation of secondary metabolite biosynthetic process"/>
    <property type="evidence" value="ECO:0007669"/>
    <property type="project" value="TreeGrafter"/>
</dbReference>
<dbReference type="Gene3D" id="1.10.10.10">
    <property type="entry name" value="Winged helix-like DNA-binding domain superfamily/Winged helix DNA-binding domain"/>
    <property type="match status" value="1"/>
</dbReference>